<accession>A0A3D8QFK4</accession>
<protein>
    <recommendedName>
        <fullName evidence="3">Xylanolytic transcriptional activator regulatory domain-containing protein</fullName>
    </recommendedName>
</protein>
<dbReference type="SMART" id="SM00906">
    <property type="entry name" value="Fungal_trans"/>
    <property type="match status" value="1"/>
</dbReference>
<dbReference type="PANTHER" id="PTHR46910">
    <property type="entry name" value="TRANSCRIPTION FACTOR PDR1"/>
    <property type="match status" value="1"/>
</dbReference>
<dbReference type="InterPro" id="IPR007219">
    <property type="entry name" value="XnlR_reg_dom"/>
</dbReference>
<dbReference type="OrthoDB" id="5296287at2759"/>
<comment type="caution">
    <text evidence="4">The sequence shown here is derived from an EMBL/GenBank/DDBJ whole genome shotgun (WGS) entry which is preliminary data.</text>
</comment>
<organism evidence="4 5">
    <name type="scientific">Coleophoma cylindrospora</name>
    <dbReference type="NCBI Taxonomy" id="1849047"/>
    <lineage>
        <taxon>Eukaryota</taxon>
        <taxon>Fungi</taxon>
        <taxon>Dikarya</taxon>
        <taxon>Ascomycota</taxon>
        <taxon>Pezizomycotina</taxon>
        <taxon>Leotiomycetes</taxon>
        <taxon>Helotiales</taxon>
        <taxon>Dermateaceae</taxon>
        <taxon>Coleophoma</taxon>
    </lineage>
</organism>
<dbReference type="GO" id="GO:0003677">
    <property type="term" value="F:DNA binding"/>
    <property type="evidence" value="ECO:0007669"/>
    <property type="project" value="InterPro"/>
</dbReference>
<dbReference type="InterPro" id="IPR050987">
    <property type="entry name" value="AtrR-like"/>
</dbReference>
<proteinExistence type="predicted"/>
<sequence>MQKRLQELRAGIGVSNVDTGAFQFYGPSSHICFLQRIYQRMQKCDNETLLSQKQESVPTGLVKWGLERFLFGNFERYQTPDDAARHNFVAKDMGDTFIASYFEIIHPQLPVLSYPEVIHTWNEFWEPPEPGKKVKGRDIMYMVLAIGARASKPYGRLSVEALESWAEHFIIQAHHASVLVQDPSLKGLQFLLLKMMYAFQSMRPNDVYLCLGQAARDVLTLGINKSQVSDGNNSTLHRLRLTLWTVYANERLSALFAGRPSGFIDDDIEAAFPEDLPYMEDENNKNYMQPAMNLAYVRAMAKLGKVANQVWTGIYSPAGTADGNSRRNRAIISECDTNLGRILQGLPEYLHFYDNATTIGEPWQECQRTNLGLCHYLVQILIHRPALVSATLFASKENTKDIGEQLFDIPTSVATTISAAKSLIGLAHDAIFRRRPAIKQDSGAAFFIVSACVTLLYEVLGPEISASYAKETFGFVEKAVQCLDQMGYVGPTSAKDISVEIMKVAKDAFNSSSIQGERNEDLTGAFPWLNNDFGNWQSYVSQSNGDQPVPSGLASAEQGQTRTSESLVAAQPSVAFDSVDTSMNDHYMCHWLEGGFNASEIPDSLF</sequence>
<dbReference type="GO" id="GO:0008270">
    <property type="term" value="F:zinc ion binding"/>
    <property type="evidence" value="ECO:0007669"/>
    <property type="project" value="InterPro"/>
</dbReference>
<dbReference type="PANTHER" id="PTHR46910:SF12">
    <property type="entry name" value="REGULATORY PROTEIN CAT8"/>
    <property type="match status" value="1"/>
</dbReference>
<dbReference type="CDD" id="cd12148">
    <property type="entry name" value="fungal_TF_MHR"/>
    <property type="match status" value="1"/>
</dbReference>
<dbReference type="GO" id="GO:0006351">
    <property type="term" value="P:DNA-templated transcription"/>
    <property type="evidence" value="ECO:0007669"/>
    <property type="project" value="InterPro"/>
</dbReference>
<evidence type="ECO:0000313" key="5">
    <source>
        <dbReference type="Proteomes" id="UP000256645"/>
    </source>
</evidence>
<dbReference type="AlphaFoldDB" id="A0A3D8QFK4"/>
<evidence type="ECO:0000256" key="1">
    <source>
        <dbReference type="ARBA" id="ARBA00023242"/>
    </source>
</evidence>
<dbReference type="Pfam" id="PF04082">
    <property type="entry name" value="Fungal_trans"/>
    <property type="match status" value="1"/>
</dbReference>
<dbReference type="STRING" id="1849047.A0A3D8QFK4"/>
<evidence type="ECO:0000259" key="3">
    <source>
        <dbReference type="SMART" id="SM00906"/>
    </source>
</evidence>
<feature type="domain" description="Xylanolytic transcriptional activator regulatory" evidence="3">
    <location>
        <begin position="207"/>
        <end position="279"/>
    </location>
</feature>
<evidence type="ECO:0000313" key="4">
    <source>
        <dbReference type="EMBL" id="RDW60636.1"/>
    </source>
</evidence>
<keyword evidence="1" id="KW-0539">Nucleus</keyword>
<evidence type="ECO:0000256" key="2">
    <source>
        <dbReference type="SAM" id="MobiDB-lite"/>
    </source>
</evidence>
<keyword evidence="5" id="KW-1185">Reference proteome</keyword>
<feature type="compositionally biased region" description="Polar residues" evidence="2">
    <location>
        <begin position="557"/>
        <end position="566"/>
    </location>
</feature>
<dbReference type="EMBL" id="PDLM01000015">
    <property type="protein sequence ID" value="RDW60636.1"/>
    <property type="molecule type" value="Genomic_DNA"/>
</dbReference>
<reference evidence="4 5" key="1">
    <citation type="journal article" date="2018" name="IMA Fungus">
        <title>IMA Genome-F 9: Draft genome sequence of Annulohypoxylon stygium, Aspergillus mulundensis, Berkeleyomyces basicola (syn. Thielaviopsis basicola), Ceratocystis smalleyi, two Cercospora beticola strains, Coleophoma cylindrospora, Fusarium fracticaudum, Phialophora cf. hyalina, and Morchella septimelata.</title>
        <authorList>
            <person name="Wingfield B.D."/>
            <person name="Bills G.F."/>
            <person name="Dong Y."/>
            <person name="Huang W."/>
            <person name="Nel W.J."/>
            <person name="Swalarsk-Parry B.S."/>
            <person name="Vaghefi N."/>
            <person name="Wilken P.M."/>
            <person name="An Z."/>
            <person name="de Beer Z.W."/>
            <person name="De Vos L."/>
            <person name="Chen L."/>
            <person name="Duong T.A."/>
            <person name="Gao Y."/>
            <person name="Hammerbacher A."/>
            <person name="Kikkert J.R."/>
            <person name="Li Y."/>
            <person name="Li H."/>
            <person name="Li K."/>
            <person name="Li Q."/>
            <person name="Liu X."/>
            <person name="Ma X."/>
            <person name="Naidoo K."/>
            <person name="Pethybridge S.J."/>
            <person name="Sun J."/>
            <person name="Steenkamp E.T."/>
            <person name="van der Nest M.A."/>
            <person name="van Wyk S."/>
            <person name="Wingfield M.J."/>
            <person name="Xiong C."/>
            <person name="Yue Q."/>
            <person name="Zhang X."/>
        </authorList>
    </citation>
    <scope>NUCLEOTIDE SEQUENCE [LARGE SCALE GENOMIC DNA]</scope>
    <source>
        <strain evidence="4 5">BP6252</strain>
    </source>
</reference>
<dbReference type="Proteomes" id="UP000256645">
    <property type="component" value="Unassembled WGS sequence"/>
</dbReference>
<gene>
    <name evidence="4" type="ORF">BP6252_12019</name>
</gene>
<feature type="region of interest" description="Disordered" evidence="2">
    <location>
        <begin position="540"/>
        <end position="568"/>
    </location>
</feature>
<name>A0A3D8QFK4_9HELO</name>
<dbReference type="GO" id="GO:0003700">
    <property type="term" value="F:DNA-binding transcription factor activity"/>
    <property type="evidence" value="ECO:0007669"/>
    <property type="project" value="InterPro"/>
</dbReference>